<dbReference type="Proteomes" id="UP000232673">
    <property type="component" value="Unassembled WGS sequence"/>
</dbReference>
<reference evidence="1 2" key="1">
    <citation type="submission" date="2015-10" db="EMBL/GenBank/DDBJ databases">
        <title>Draft genome sequence of Salegentibacter salinarum KCTC 12975.</title>
        <authorList>
            <person name="Lin W."/>
            <person name="Zheng Q."/>
        </authorList>
    </citation>
    <scope>NUCLEOTIDE SEQUENCE [LARGE SCALE GENOMIC DNA]</scope>
    <source>
        <strain evidence="1 2">KCTC 12975</strain>
    </source>
</reference>
<name>A0A2N0TQK9_9FLAO</name>
<keyword evidence="2" id="KW-1185">Reference proteome</keyword>
<protein>
    <submittedName>
        <fullName evidence="1">Uncharacterized protein</fullName>
    </submittedName>
</protein>
<dbReference type="EMBL" id="LKTS01000044">
    <property type="protein sequence ID" value="PKD17017.1"/>
    <property type="molecule type" value="Genomic_DNA"/>
</dbReference>
<organism evidence="1 2">
    <name type="scientific">Salegentibacter salinarum</name>
    <dbReference type="NCBI Taxonomy" id="447422"/>
    <lineage>
        <taxon>Bacteria</taxon>
        <taxon>Pseudomonadati</taxon>
        <taxon>Bacteroidota</taxon>
        <taxon>Flavobacteriia</taxon>
        <taxon>Flavobacteriales</taxon>
        <taxon>Flavobacteriaceae</taxon>
        <taxon>Salegentibacter</taxon>
    </lineage>
</organism>
<gene>
    <name evidence="1" type="ORF">APR41_06155</name>
</gene>
<evidence type="ECO:0000313" key="2">
    <source>
        <dbReference type="Proteomes" id="UP000232673"/>
    </source>
</evidence>
<proteinExistence type="predicted"/>
<sequence>MVKFLSSNDLEKKIRRQKQMSANLSLGDPMVKEIIKRYLCVLTLISDYNQEAYHAEIVIFCLATYRCGIEPID</sequence>
<accession>A0A2N0TQK9</accession>
<comment type="caution">
    <text evidence="1">The sequence shown here is derived from an EMBL/GenBank/DDBJ whole genome shotgun (WGS) entry which is preliminary data.</text>
</comment>
<dbReference type="AlphaFoldDB" id="A0A2N0TQK9"/>
<evidence type="ECO:0000313" key="1">
    <source>
        <dbReference type="EMBL" id="PKD17017.1"/>
    </source>
</evidence>